<evidence type="ECO:0008006" key="3">
    <source>
        <dbReference type="Google" id="ProtNLM"/>
    </source>
</evidence>
<dbReference type="OrthoDB" id="2864604at2759"/>
<proteinExistence type="predicted"/>
<organism evidence="1 2">
    <name type="scientific">Ephemerocybe angulata</name>
    <dbReference type="NCBI Taxonomy" id="980116"/>
    <lineage>
        <taxon>Eukaryota</taxon>
        <taxon>Fungi</taxon>
        <taxon>Dikarya</taxon>
        <taxon>Basidiomycota</taxon>
        <taxon>Agaricomycotina</taxon>
        <taxon>Agaricomycetes</taxon>
        <taxon>Agaricomycetidae</taxon>
        <taxon>Agaricales</taxon>
        <taxon>Agaricineae</taxon>
        <taxon>Psathyrellaceae</taxon>
        <taxon>Ephemerocybe</taxon>
    </lineage>
</organism>
<sequence length="483" mass="54580">MPLELPEELLALIVDFVTENKDKRTLSRLALVSRALLTHVRQHRSAEIKIIITAGACTCLTRRYVRRLRDIIVADPSFAACITSIHLVEQSTRRMGGGSFEWLTRSDADGLADILQSLVSLRRLSVINESDDFVFDSTSTDWRLIDVAVQRALLDLFSLPSLETLVLKRITNMELTPLIGRSNLKELTLRSVSLSDRDLERMQAGGPVASLSVGERASKGRLESIEFAGCGLTLQKLLTSLARDDAQLDASYLRRLRVHSFLYDSAAESAIQELLLKCAVHLERLSFHVYLRLLPERPQGELRALDCLRLHQLPLVQTLDVEFQILWYFKPIPQPYTDAIVTALRNLSHESLQVLRLTFTLQCLGPPTLLATDARNTSKAILEVDLWEQMDSMAGECLAGMESLEIVIQGKRRSPDLANQVNNLYSRMPTLSSKNILHVNWYVDLAVILFDFVERNTDRIDEAETLMWGNLDFYCSGRCKEDV</sequence>
<keyword evidence="2" id="KW-1185">Reference proteome</keyword>
<dbReference type="AlphaFoldDB" id="A0A8H5CFL2"/>
<dbReference type="SUPFAM" id="SSF52047">
    <property type="entry name" value="RNI-like"/>
    <property type="match status" value="1"/>
</dbReference>
<dbReference type="EMBL" id="JAACJK010000006">
    <property type="protein sequence ID" value="KAF5339878.1"/>
    <property type="molecule type" value="Genomic_DNA"/>
</dbReference>
<accession>A0A8H5CFL2</accession>
<protein>
    <recommendedName>
        <fullName evidence="3">F-box domain-containing protein</fullName>
    </recommendedName>
</protein>
<evidence type="ECO:0000313" key="1">
    <source>
        <dbReference type="EMBL" id="KAF5339878.1"/>
    </source>
</evidence>
<name>A0A8H5CFL2_9AGAR</name>
<gene>
    <name evidence="1" type="ORF">D9611_009049</name>
</gene>
<evidence type="ECO:0000313" key="2">
    <source>
        <dbReference type="Proteomes" id="UP000541558"/>
    </source>
</evidence>
<dbReference type="Proteomes" id="UP000541558">
    <property type="component" value="Unassembled WGS sequence"/>
</dbReference>
<comment type="caution">
    <text evidence="1">The sequence shown here is derived from an EMBL/GenBank/DDBJ whole genome shotgun (WGS) entry which is preliminary data.</text>
</comment>
<reference evidence="1 2" key="1">
    <citation type="journal article" date="2020" name="ISME J.">
        <title>Uncovering the hidden diversity of litter-decomposition mechanisms in mushroom-forming fungi.</title>
        <authorList>
            <person name="Floudas D."/>
            <person name="Bentzer J."/>
            <person name="Ahren D."/>
            <person name="Johansson T."/>
            <person name="Persson P."/>
            <person name="Tunlid A."/>
        </authorList>
    </citation>
    <scope>NUCLEOTIDE SEQUENCE [LARGE SCALE GENOMIC DNA]</scope>
    <source>
        <strain evidence="1 2">CBS 175.51</strain>
    </source>
</reference>